<dbReference type="InterPro" id="IPR050205">
    <property type="entry name" value="CDPK_Ser/Thr_kinases"/>
</dbReference>
<dbReference type="GO" id="GO:0004674">
    <property type="term" value="F:protein serine/threonine kinase activity"/>
    <property type="evidence" value="ECO:0007669"/>
    <property type="project" value="UniProtKB-KW"/>
</dbReference>
<dbReference type="SMART" id="SM00220">
    <property type="entry name" value="S_TKc"/>
    <property type="match status" value="1"/>
</dbReference>
<dbReference type="PANTHER" id="PTHR24349">
    <property type="entry name" value="SERINE/THREONINE-PROTEIN KINASE"/>
    <property type="match status" value="1"/>
</dbReference>
<dbReference type="PROSITE" id="PS50011">
    <property type="entry name" value="PROTEIN_KINASE_DOM"/>
    <property type="match status" value="1"/>
</dbReference>
<feature type="domain" description="Protein kinase" evidence="6">
    <location>
        <begin position="1"/>
        <end position="136"/>
    </location>
</feature>
<organism evidence="7 8">
    <name type="scientific">Lagenidium giganteum</name>
    <dbReference type="NCBI Taxonomy" id="4803"/>
    <lineage>
        <taxon>Eukaryota</taxon>
        <taxon>Sar</taxon>
        <taxon>Stramenopiles</taxon>
        <taxon>Oomycota</taxon>
        <taxon>Peronosporomycetes</taxon>
        <taxon>Pythiales</taxon>
        <taxon>Pythiaceae</taxon>
    </lineage>
</organism>
<reference evidence="7" key="2">
    <citation type="journal article" date="2023" name="Microbiol Resour">
        <title>Decontamination and Annotation of the Draft Genome Sequence of the Oomycete Lagenidium giganteum ARSEF 373.</title>
        <authorList>
            <person name="Morgan W.R."/>
            <person name="Tartar A."/>
        </authorList>
    </citation>
    <scope>NUCLEOTIDE SEQUENCE</scope>
    <source>
        <strain evidence="7">ARSEF 373</strain>
    </source>
</reference>
<keyword evidence="2" id="KW-0808">Transferase</keyword>
<dbReference type="EMBL" id="DAKRPA010000173">
    <property type="protein sequence ID" value="DAZ96256.1"/>
    <property type="molecule type" value="Genomic_DNA"/>
</dbReference>
<gene>
    <name evidence="7" type="ORF">N0F65_012559</name>
</gene>
<sequence length="136" mass="15084">MEVCQGDVLQRVQASPTGRLDETTTLQCFRQLARAVRFLHQHGIAHRDFFLDNVLLQDKSVCKLCDFGLSVSANRVCSDIVGKAYYMAPEVVAESTYDPTAADMWSLGIMLTGSPLTQFALPHKCELTLKMLFGLA</sequence>
<proteinExistence type="predicted"/>
<dbReference type="GO" id="GO:0005524">
    <property type="term" value="F:ATP binding"/>
    <property type="evidence" value="ECO:0007669"/>
    <property type="project" value="UniProtKB-KW"/>
</dbReference>
<reference evidence="7" key="1">
    <citation type="submission" date="2022-11" db="EMBL/GenBank/DDBJ databases">
        <authorList>
            <person name="Morgan W.R."/>
            <person name="Tartar A."/>
        </authorList>
    </citation>
    <scope>NUCLEOTIDE SEQUENCE</scope>
    <source>
        <strain evidence="7">ARSEF 373</strain>
    </source>
</reference>
<name>A0AAV2YPW3_9STRA</name>
<keyword evidence="4" id="KW-0418">Kinase</keyword>
<dbReference type="SUPFAM" id="SSF56112">
    <property type="entry name" value="Protein kinase-like (PK-like)"/>
    <property type="match status" value="1"/>
</dbReference>
<evidence type="ECO:0000256" key="2">
    <source>
        <dbReference type="ARBA" id="ARBA00022679"/>
    </source>
</evidence>
<evidence type="ECO:0000313" key="8">
    <source>
        <dbReference type="Proteomes" id="UP001146120"/>
    </source>
</evidence>
<protein>
    <recommendedName>
        <fullName evidence="6">Protein kinase domain-containing protein</fullName>
    </recommendedName>
</protein>
<keyword evidence="3" id="KW-0547">Nucleotide-binding</keyword>
<comment type="caution">
    <text evidence="7">The sequence shown here is derived from an EMBL/GenBank/DDBJ whole genome shotgun (WGS) entry which is preliminary data.</text>
</comment>
<evidence type="ECO:0000256" key="4">
    <source>
        <dbReference type="ARBA" id="ARBA00022777"/>
    </source>
</evidence>
<evidence type="ECO:0000259" key="6">
    <source>
        <dbReference type="PROSITE" id="PS50011"/>
    </source>
</evidence>
<evidence type="ECO:0000256" key="3">
    <source>
        <dbReference type="ARBA" id="ARBA00022741"/>
    </source>
</evidence>
<dbReference type="AlphaFoldDB" id="A0AAV2YPW3"/>
<keyword evidence="8" id="KW-1185">Reference proteome</keyword>
<keyword evidence="1" id="KW-0723">Serine/threonine-protein kinase</keyword>
<dbReference type="Proteomes" id="UP001146120">
    <property type="component" value="Unassembled WGS sequence"/>
</dbReference>
<keyword evidence="5" id="KW-0067">ATP-binding</keyword>
<dbReference type="Pfam" id="PF00069">
    <property type="entry name" value="Pkinase"/>
    <property type="match status" value="1"/>
</dbReference>
<dbReference type="InterPro" id="IPR011009">
    <property type="entry name" value="Kinase-like_dom_sf"/>
</dbReference>
<evidence type="ECO:0000256" key="5">
    <source>
        <dbReference type="ARBA" id="ARBA00022840"/>
    </source>
</evidence>
<dbReference type="Gene3D" id="1.10.510.10">
    <property type="entry name" value="Transferase(Phosphotransferase) domain 1"/>
    <property type="match status" value="1"/>
</dbReference>
<accession>A0AAV2YPW3</accession>
<evidence type="ECO:0000256" key="1">
    <source>
        <dbReference type="ARBA" id="ARBA00022527"/>
    </source>
</evidence>
<evidence type="ECO:0000313" key="7">
    <source>
        <dbReference type="EMBL" id="DAZ96256.1"/>
    </source>
</evidence>
<dbReference type="InterPro" id="IPR000719">
    <property type="entry name" value="Prot_kinase_dom"/>
</dbReference>